<keyword evidence="5 8" id="KW-1015">Disulfide bond</keyword>
<reference evidence="10" key="2">
    <citation type="submission" date="2025-09" db="UniProtKB">
        <authorList>
            <consortium name="Ensembl"/>
        </authorList>
    </citation>
    <scope>IDENTIFICATION</scope>
</reference>
<dbReference type="Ensembl" id="ENSPKIT00000010974.1">
    <property type="protein sequence ID" value="ENSPKIP00000030167.1"/>
    <property type="gene ID" value="ENSPKIG00000011120.1"/>
</dbReference>
<dbReference type="PRINTS" id="PR00774">
    <property type="entry name" value="GUANYLIN"/>
</dbReference>
<organism evidence="10 11">
    <name type="scientific">Paramormyrops kingsleyae</name>
    <dbReference type="NCBI Taxonomy" id="1676925"/>
    <lineage>
        <taxon>Eukaryota</taxon>
        <taxon>Metazoa</taxon>
        <taxon>Chordata</taxon>
        <taxon>Craniata</taxon>
        <taxon>Vertebrata</taxon>
        <taxon>Euteleostomi</taxon>
        <taxon>Actinopterygii</taxon>
        <taxon>Neopterygii</taxon>
        <taxon>Teleostei</taxon>
        <taxon>Osteoglossocephala</taxon>
        <taxon>Osteoglossomorpha</taxon>
        <taxon>Osteoglossiformes</taxon>
        <taxon>Mormyridae</taxon>
        <taxon>Paramormyrops</taxon>
    </lineage>
</organism>
<dbReference type="InterPro" id="IPR036382">
    <property type="entry name" value="Guanylin_sf"/>
</dbReference>
<dbReference type="PANTHER" id="PTHR11318">
    <property type="entry name" value="GUANYLIN FAMILY MEMBER"/>
    <property type="match status" value="1"/>
</dbReference>
<feature type="disulfide bond" evidence="8">
    <location>
        <begin position="61"/>
        <end position="74"/>
    </location>
</feature>
<feature type="signal peptide" evidence="9">
    <location>
        <begin position="1"/>
        <end position="20"/>
    </location>
</feature>
<evidence type="ECO:0000256" key="3">
    <source>
        <dbReference type="ARBA" id="ARBA00022525"/>
    </source>
</evidence>
<dbReference type="PIRSF" id="PIRSF001849">
    <property type="entry name" value="Guanylin"/>
    <property type="match status" value="1"/>
</dbReference>
<evidence type="ECO:0000256" key="5">
    <source>
        <dbReference type="ARBA" id="ARBA00023157"/>
    </source>
</evidence>
<sequence>MRSAVVSVILTSCLIWSTMGIRVRDGELSFTLESVKLLKELTDGGDAASPRLLKSDPATACADPRLPVEFQSVCLDKSPGAVFTRLVNVLRDPDLCEICVNVACTGCL</sequence>
<dbReference type="InterPro" id="IPR000879">
    <property type="entry name" value="Guanylin"/>
</dbReference>
<dbReference type="Proteomes" id="UP000261540">
    <property type="component" value="Unplaced"/>
</dbReference>
<dbReference type="GeneID" id="111852056"/>
<dbReference type="PANTHER" id="PTHR11318:SF4">
    <property type="entry name" value="GUANYLATE CYCLASE ACTIVATOR 2B"/>
    <property type="match status" value="1"/>
</dbReference>
<evidence type="ECO:0000313" key="10">
    <source>
        <dbReference type="Ensembl" id="ENSPKIP00000030167.1"/>
    </source>
</evidence>
<evidence type="ECO:0000313" key="11">
    <source>
        <dbReference type="Proteomes" id="UP000261540"/>
    </source>
</evidence>
<feature type="disulfide bond" evidence="8">
    <location>
        <begin position="99"/>
        <end position="107"/>
    </location>
</feature>
<dbReference type="SUPFAM" id="SSF89890">
    <property type="entry name" value="Proguanylin"/>
    <property type="match status" value="1"/>
</dbReference>
<dbReference type="GO" id="GO:0030250">
    <property type="term" value="F:guanylate cyclase activator activity"/>
    <property type="evidence" value="ECO:0007669"/>
    <property type="project" value="InterPro"/>
</dbReference>
<evidence type="ECO:0000256" key="4">
    <source>
        <dbReference type="ARBA" id="ARBA00022729"/>
    </source>
</evidence>
<keyword evidence="11" id="KW-1185">Reference proteome</keyword>
<evidence type="ECO:0000256" key="6">
    <source>
        <dbReference type="ARBA" id="ARBA00037765"/>
    </source>
</evidence>
<keyword evidence="4 9" id="KW-0732">Signal</keyword>
<dbReference type="KEGG" id="pki:111852056"/>
<evidence type="ECO:0000256" key="9">
    <source>
        <dbReference type="SAM" id="SignalP"/>
    </source>
</evidence>
<dbReference type="OrthoDB" id="8936251at2759"/>
<dbReference type="RefSeq" id="XP_023683333.1">
    <property type="nucleotide sequence ID" value="XM_023827565.2"/>
</dbReference>
<dbReference type="AlphaFoldDB" id="A0A3B3SHG8"/>
<name>A0A3B3SHG8_9TELE</name>
<dbReference type="Pfam" id="PF02058">
    <property type="entry name" value="Guanylin"/>
    <property type="match status" value="1"/>
</dbReference>
<proteinExistence type="inferred from homology"/>
<evidence type="ECO:0000256" key="8">
    <source>
        <dbReference type="PIRSR" id="PIRSR001849-50"/>
    </source>
</evidence>
<dbReference type="STRING" id="1676925.ENSPKIP00000030167"/>
<feature type="chain" id="PRO_5017283268" description="Guanylate cyclase activator 2B" evidence="9">
    <location>
        <begin position="21"/>
        <end position="108"/>
    </location>
</feature>
<evidence type="ECO:0000256" key="2">
    <source>
        <dbReference type="ARBA" id="ARBA00009883"/>
    </source>
</evidence>
<keyword evidence="3" id="KW-0964">Secreted</keyword>
<accession>A0A3B3SHG8</accession>
<feature type="disulfide bond" evidence="8">
    <location>
        <begin position="96"/>
        <end position="104"/>
    </location>
</feature>
<evidence type="ECO:0000256" key="1">
    <source>
        <dbReference type="ARBA" id="ARBA00004613"/>
    </source>
</evidence>
<comment type="function">
    <text evidence="6">Endogenous activator of intestinal guanylate cyclase. It stimulates this enzyme through the same receptor binding region as the heat-stable enterotoxins. May be a potent physiological regulator of intestinal fluid and electrolyte transport. May be an autocrine/paracrine regulator of intestinal salt and water transport.</text>
</comment>
<evidence type="ECO:0000256" key="7">
    <source>
        <dbReference type="ARBA" id="ARBA00041176"/>
    </source>
</evidence>
<comment type="subcellular location">
    <subcellularLocation>
        <location evidence="1">Secreted</location>
    </subcellularLocation>
</comment>
<protein>
    <recommendedName>
        <fullName evidence="7">Guanylate cyclase activator 2B</fullName>
    </recommendedName>
</protein>
<comment type="similarity">
    <text evidence="2">Belongs to the guanylin family.</text>
</comment>
<reference evidence="10" key="1">
    <citation type="submission" date="2025-08" db="UniProtKB">
        <authorList>
            <consortium name="Ensembl"/>
        </authorList>
    </citation>
    <scope>IDENTIFICATION</scope>
</reference>
<dbReference type="Gene3D" id="3.90.1450.10">
    <property type="entry name" value="Guanylin"/>
    <property type="match status" value="1"/>
</dbReference>
<dbReference type="GeneTree" id="ENSGT00940000154436"/>
<dbReference type="GO" id="GO:0005576">
    <property type="term" value="C:extracellular region"/>
    <property type="evidence" value="ECO:0007669"/>
    <property type="project" value="UniProtKB-SubCell"/>
</dbReference>